<dbReference type="UniPathway" id="UPA00031">
    <property type="reaction ID" value="UER00012"/>
</dbReference>
<sequence length="363" mass="39104">MTHRINAQPGILDITPYVGGEGKTHGANHVTKLSSNENPLGPSARAVEAYTALATNIATYPDGSHFALRTAIAEVHGLRADRIICGCGSDEILSLLCQAYAGPGTEIVHTQHGFAMYAIYAKVAGSTPVVVAEDTRRTDVDALLAAVTDRTRLVFVANPNNPTGTLIPDAEIERLADNLPPHVLLVMDGAYAEFVREPGYDGYAGLVGRRDNVVMTRTFSKVYGLGALRVGWAYGPDHVIDVLNRVRGPFNVTAAGLAAAEAAVRDTEWTEHCVIQNEVWREWLARQLARAGIDSDPSHGNFICARFPDVDTAKAADAALRQRGYIVRDVQGYDLPGCLRITIGDETATRAVADILTKFMAAR</sequence>
<reference evidence="11 12" key="1">
    <citation type="submission" date="2020-03" db="EMBL/GenBank/DDBJ databases">
        <title>Complete genome sequence of Monaibacterium sp. ALG8 with diverse plasmids.</title>
        <authorList>
            <person name="Sun C."/>
        </authorList>
    </citation>
    <scope>NUCLEOTIDE SEQUENCE [LARGE SCALE GENOMIC DNA]</scope>
    <source>
        <strain evidence="11 12">ALG8</strain>
    </source>
</reference>
<dbReference type="PANTHER" id="PTHR43643">
    <property type="entry name" value="HISTIDINOL-PHOSPHATE AMINOTRANSFERASE 2"/>
    <property type="match status" value="1"/>
</dbReference>
<keyword evidence="5 9" id="KW-0032">Aminotransferase</keyword>
<evidence type="ECO:0000256" key="6">
    <source>
        <dbReference type="ARBA" id="ARBA00022679"/>
    </source>
</evidence>
<dbReference type="InterPro" id="IPR004839">
    <property type="entry name" value="Aminotransferase_I/II_large"/>
</dbReference>
<evidence type="ECO:0000256" key="7">
    <source>
        <dbReference type="ARBA" id="ARBA00022898"/>
    </source>
</evidence>
<feature type="modified residue" description="N6-(pyridoxal phosphate)lysine" evidence="9">
    <location>
        <position position="221"/>
    </location>
</feature>
<name>A0A6G7VHE4_9RHOB</name>
<keyword evidence="9" id="KW-0028">Amino-acid biosynthesis</keyword>
<comment type="subunit">
    <text evidence="4 9">Homodimer.</text>
</comment>
<evidence type="ECO:0000256" key="8">
    <source>
        <dbReference type="ARBA" id="ARBA00047481"/>
    </source>
</evidence>
<evidence type="ECO:0000313" key="11">
    <source>
        <dbReference type="EMBL" id="QIK39441.1"/>
    </source>
</evidence>
<comment type="catalytic activity">
    <reaction evidence="8 9">
        <text>L-histidinol phosphate + 2-oxoglutarate = 3-(imidazol-4-yl)-2-oxopropyl phosphate + L-glutamate</text>
        <dbReference type="Rhea" id="RHEA:23744"/>
        <dbReference type="ChEBI" id="CHEBI:16810"/>
        <dbReference type="ChEBI" id="CHEBI:29985"/>
        <dbReference type="ChEBI" id="CHEBI:57766"/>
        <dbReference type="ChEBI" id="CHEBI:57980"/>
        <dbReference type="EC" id="2.6.1.9"/>
    </reaction>
</comment>
<evidence type="ECO:0000256" key="4">
    <source>
        <dbReference type="ARBA" id="ARBA00011738"/>
    </source>
</evidence>
<dbReference type="InterPro" id="IPR005861">
    <property type="entry name" value="HisP_aminotrans"/>
</dbReference>
<evidence type="ECO:0000313" key="12">
    <source>
        <dbReference type="Proteomes" id="UP000500791"/>
    </source>
</evidence>
<evidence type="ECO:0000256" key="5">
    <source>
        <dbReference type="ARBA" id="ARBA00022576"/>
    </source>
</evidence>
<gene>
    <name evidence="9" type="primary">hisC</name>
    <name evidence="11" type="ORF">G8E03_00915</name>
</gene>
<dbReference type="GO" id="GO:0000105">
    <property type="term" value="P:L-histidine biosynthetic process"/>
    <property type="evidence" value="ECO:0007669"/>
    <property type="project" value="UniProtKB-UniRule"/>
</dbReference>
<dbReference type="InterPro" id="IPR015422">
    <property type="entry name" value="PyrdxlP-dep_Trfase_small"/>
</dbReference>
<keyword evidence="6 9" id="KW-0808">Transferase</keyword>
<comment type="cofactor">
    <cofactor evidence="1 9">
        <name>pyridoxal 5'-phosphate</name>
        <dbReference type="ChEBI" id="CHEBI:597326"/>
    </cofactor>
</comment>
<dbReference type="Pfam" id="PF00155">
    <property type="entry name" value="Aminotran_1_2"/>
    <property type="match status" value="1"/>
</dbReference>
<evidence type="ECO:0000256" key="1">
    <source>
        <dbReference type="ARBA" id="ARBA00001933"/>
    </source>
</evidence>
<evidence type="ECO:0000259" key="10">
    <source>
        <dbReference type="Pfam" id="PF00155"/>
    </source>
</evidence>
<dbReference type="EC" id="2.6.1.9" evidence="9"/>
<dbReference type="GO" id="GO:0004400">
    <property type="term" value="F:histidinol-phosphate transaminase activity"/>
    <property type="evidence" value="ECO:0007669"/>
    <property type="project" value="UniProtKB-UniRule"/>
</dbReference>
<dbReference type="PANTHER" id="PTHR43643:SF3">
    <property type="entry name" value="HISTIDINOL-PHOSPHATE AMINOTRANSFERASE"/>
    <property type="match status" value="1"/>
</dbReference>
<comment type="pathway">
    <text evidence="2 9">Amino-acid biosynthesis; L-histidine biosynthesis; L-histidine from 5-phospho-alpha-D-ribose 1-diphosphate: step 7/9.</text>
</comment>
<feature type="domain" description="Aminotransferase class I/classII large" evidence="10">
    <location>
        <begin position="29"/>
        <end position="353"/>
    </location>
</feature>
<dbReference type="Proteomes" id="UP000500791">
    <property type="component" value="Chromosome"/>
</dbReference>
<keyword evidence="9" id="KW-0368">Histidine biosynthesis</keyword>
<dbReference type="AlphaFoldDB" id="A0A6G7VHE4"/>
<evidence type="ECO:0000256" key="3">
    <source>
        <dbReference type="ARBA" id="ARBA00007970"/>
    </source>
</evidence>
<dbReference type="SUPFAM" id="SSF53383">
    <property type="entry name" value="PLP-dependent transferases"/>
    <property type="match status" value="1"/>
</dbReference>
<dbReference type="InterPro" id="IPR050106">
    <property type="entry name" value="HistidinolP_aminotransfase"/>
</dbReference>
<dbReference type="KEGG" id="mon:G8E03_00915"/>
<dbReference type="NCBIfam" id="TIGR01141">
    <property type="entry name" value="hisC"/>
    <property type="match status" value="1"/>
</dbReference>
<evidence type="ECO:0000256" key="2">
    <source>
        <dbReference type="ARBA" id="ARBA00005011"/>
    </source>
</evidence>
<comment type="similarity">
    <text evidence="3 9">Belongs to the class-II pyridoxal-phosphate-dependent aminotransferase family. Histidinol-phosphate aminotransferase subfamily.</text>
</comment>
<accession>A0A6G7VHE4</accession>
<organism evidence="11 12">
    <name type="scientific">Pontivivens nitratireducens</name>
    <dbReference type="NCBI Taxonomy" id="2758038"/>
    <lineage>
        <taxon>Bacteria</taxon>
        <taxon>Pseudomonadati</taxon>
        <taxon>Pseudomonadota</taxon>
        <taxon>Alphaproteobacteria</taxon>
        <taxon>Rhodobacterales</taxon>
        <taxon>Paracoccaceae</taxon>
        <taxon>Pontivivens</taxon>
    </lineage>
</organism>
<keyword evidence="7 9" id="KW-0663">Pyridoxal phosphate</keyword>
<dbReference type="Gene3D" id="3.40.640.10">
    <property type="entry name" value="Type I PLP-dependent aspartate aminotransferase-like (Major domain)"/>
    <property type="match status" value="1"/>
</dbReference>
<dbReference type="InterPro" id="IPR015421">
    <property type="entry name" value="PyrdxlP-dep_Trfase_major"/>
</dbReference>
<dbReference type="EMBL" id="CP049811">
    <property type="protein sequence ID" value="QIK39441.1"/>
    <property type="molecule type" value="Genomic_DNA"/>
</dbReference>
<dbReference type="RefSeq" id="WP_166187579.1">
    <property type="nucleotide sequence ID" value="NZ_CP049811.1"/>
</dbReference>
<keyword evidence="12" id="KW-1185">Reference proteome</keyword>
<dbReference type="CDD" id="cd00609">
    <property type="entry name" value="AAT_like"/>
    <property type="match status" value="1"/>
</dbReference>
<dbReference type="GO" id="GO:0030170">
    <property type="term" value="F:pyridoxal phosphate binding"/>
    <property type="evidence" value="ECO:0007669"/>
    <property type="project" value="InterPro"/>
</dbReference>
<dbReference type="Gene3D" id="3.90.1150.10">
    <property type="entry name" value="Aspartate Aminotransferase, domain 1"/>
    <property type="match status" value="1"/>
</dbReference>
<dbReference type="HAMAP" id="MF_01023">
    <property type="entry name" value="HisC_aminotrans_2"/>
    <property type="match status" value="1"/>
</dbReference>
<protein>
    <recommendedName>
        <fullName evidence="9">Histidinol-phosphate aminotransferase</fullName>
        <ecNumber evidence="9">2.6.1.9</ecNumber>
    </recommendedName>
    <alternativeName>
        <fullName evidence="9">Imidazole acetol-phosphate transaminase</fullName>
    </alternativeName>
</protein>
<evidence type="ECO:0000256" key="9">
    <source>
        <dbReference type="HAMAP-Rule" id="MF_01023"/>
    </source>
</evidence>
<dbReference type="InterPro" id="IPR015424">
    <property type="entry name" value="PyrdxlP-dep_Trfase"/>
</dbReference>
<proteinExistence type="inferred from homology"/>